<gene>
    <name evidence="3" type="ORF">H7B90_15635</name>
</gene>
<dbReference type="Gene3D" id="3.40.50.2000">
    <property type="entry name" value="Glycogen Phosphorylase B"/>
    <property type="match status" value="2"/>
</dbReference>
<comment type="caution">
    <text evidence="3">The sequence shown here is derived from an EMBL/GenBank/DDBJ whole genome shotgun (WGS) entry which is preliminary data.</text>
</comment>
<dbReference type="Proteomes" id="UP000553776">
    <property type="component" value="Unassembled WGS sequence"/>
</dbReference>
<evidence type="ECO:0000313" key="4">
    <source>
        <dbReference type="Proteomes" id="UP000553776"/>
    </source>
</evidence>
<dbReference type="GO" id="GO:0016757">
    <property type="term" value="F:glycosyltransferase activity"/>
    <property type="evidence" value="ECO:0007669"/>
    <property type="project" value="InterPro"/>
</dbReference>
<feature type="domain" description="Glycosyltransferase subfamily 4-like N-terminal" evidence="2">
    <location>
        <begin position="15"/>
        <end position="177"/>
    </location>
</feature>
<dbReference type="InterPro" id="IPR028098">
    <property type="entry name" value="Glyco_trans_4-like_N"/>
</dbReference>
<dbReference type="PANTHER" id="PTHR12526">
    <property type="entry name" value="GLYCOSYLTRANSFERASE"/>
    <property type="match status" value="1"/>
</dbReference>
<dbReference type="Pfam" id="PF13439">
    <property type="entry name" value="Glyco_transf_4"/>
    <property type="match status" value="1"/>
</dbReference>
<accession>A0A841U427</accession>
<feature type="domain" description="Glycosyl transferase family 1" evidence="1">
    <location>
        <begin position="192"/>
        <end position="348"/>
    </location>
</feature>
<evidence type="ECO:0000313" key="3">
    <source>
        <dbReference type="EMBL" id="MBB6692841.1"/>
    </source>
</evidence>
<proteinExistence type="predicted"/>
<dbReference type="EMBL" id="JACJVR010000060">
    <property type="protein sequence ID" value="MBB6692841.1"/>
    <property type="molecule type" value="Genomic_DNA"/>
</dbReference>
<dbReference type="Pfam" id="PF00534">
    <property type="entry name" value="Glycos_transf_1"/>
    <property type="match status" value="1"/>
</dbReference>
<organism evidence="3 4">
    <name type="scientific">Cohnella xylanilytica</name>
    <dbReference type="NCBI Taxonomy" id="557555"/>
    <lineage>
        <taxon>Bacteria</taxon>
        <taxon>Bacillati</taxon>
        <taxon>Bacillota</taxon>
        <taxon>Bacilli</taxon>
        <taxon>Bacillales</taxon>
        <taxon>Paenibacillaceae</taxon>
        <taxon>Cohnella</taxon>
    </lineage>
</organism>
<dbReference type="InterPro" id="IPR001296">
    <property type="entry name" value="Glyco_trans_1"/>
</dbReference>
<protein>
    <submittedName>
        <fullName evidence="3">Glycosyltransferase</fullName>
    </submittedName>
</protein>
<name>A0A841U427_9BACL</name>
<keyword evidence="4" id="KW-1185">Reference proteome</keyword>
<reference evidence="3 4" key="1">
    <citation type="submission" date="2020-08" db="EMBL/GenBank/DDBJ databases">
        <title>Cohnella phylogeny.</title>
        <authorList>
            <person name="Dunlap C."/>
        </authorList>
    </citation>
    <scope>NUCLEOTIDE SEQUENCE [LARGE SCALE GENOMIC DNA]</scope>
    <source>
        <strain evidence="3 4">DSM 25239</strain>
    </source>
</reference>
<dbReference type="RefSeq" id="WP_185136830.1">
    <property type="nucleotide sequence ID" value="NZ_BORM01000001.1"/>
</dbReference>
<evidence type="ECO:0000259" key="2">
    <source>
        <dbReference type="Pfam" id="PF13439"/>
    </source>
</evidence>
<sequence>MINILFIQPYASNLGGVDSVLLQLVGGLDRTRYRPFVLMTAPTVYVEKYEKLGCKVLFGPVAVFGKPTDPWYYFRNGAKLVRSLGAIRRIVREHRIDLIHTHKMEVLGPNIVGKRLGIPTIQTVHELPRRPLAGYRFIGWLNHLFNDRIIVLCERSKPMFRWFGRESGKLVKIYNGIGAPTGFETSSQASSLRERLGASDGDRIVIAVARLSPEKGLEYLIDAAALVKTERADVKFAIVGDVTFGHEQAYKESLAARIRRLGLEDTVHMLGLRRDVPDLLRQSDVFALTSVSDTFPTAVLEAMSAGLPVVATDVGGVPEMVRPDSGIIVPSRDARALKDAFLRMFREDYRSMGRAGQALFLREFTRDEHVAKTTKLYEEVLSGKANRPAVLARADR</sequence>
<dbReference type="SUPFAM" id="SSF53756">
    <property type="entry name" value="UDP-Glycosyltransferase/glycogen phosphorylase"/>
    <property type="match status" value="1"/>
</dbReference>
<dbReference type="AlphaFoldDB" id="A0A841U427"/>
<keyword evidence="3" id="KW-0808">Transferase</keyword>
<evidence type="ECO:0000259" key="1">
    <source>
        <dbReference type="Pfam" id="PF00534"/>
    </source>
</evidence>